<dbReference type="InterPro" id="IPR013216">
    <property type="entry name" value="Methyltransf_11"/>
</dbReference>
<proteinExistence type="predicted"/>
<dbReference type="GO" id="GO:0008757">
    <property type="term" value="F:S-adenosylmethionine-dependent methyltransferase activity"/>
    <property type="evidence" value="ECO:0007669"/>
    <property type="project" value="InterPro"/>
</dbReference>
<dbReference type="AlphaFoldDB" id="A0A3E0HUF2"/>
<dbReference type="PANTHER" id="PTHR43591:SF24">
    <property type="entry name" value="2-METHOXY-6-POLYPRENYL-1,4-BENZOQUINOL METHYLASE, MITOCHONDRIAL"/>
    <property type="match status" value="1"/>
</dbReference>
<dbReference type="Gene3D" id="3.40.50.150">
    <property type="entry name" value="Vaccinia Virus protein VP39"/>
    <property type="match status" value="1"/>
</dbReference>
<accession>A0A3E0HUF2</accession>
<gene>
    <name evidence="2" type="ORF">BCF44_104344</name>
</gene>
<keyword evidence="3" id="KW-1185">Reference proteome</keyword>
<dbReference type="Gene3D" id="2.60.40.10">
    <property type="entry name" value="Immunoglobulins"/>
    <property type="match status" value="1"/>
</dbReference>
<protein>
    <submittedName>
        <fullName evidence="2">Methyltransferase family protein</fullName>
    </submittedName>
</protein>
<feature type="domain" description="Methyltransferase type 11" evidence="1">
    <location>
        <begin position="68"/>
        <end position="164"/>
    </location>
</feature>
<evidence type="ECO:0000313" key="2">
    <source>
        <dbReference type="EMBL" id="REH50074.1"/>
    </source>
</evidence>
<dbReference type="GO" id="GO:0005975">
    <property type="term" value="P:carbohydrate metabolic process"/>
    <property type="evidence" value="ECO:0007669"/>
    <property type="project" value="UniProtKB-ARBA"/>
</dbReference>
<keyword evidence="2" id="KW-0489">Methyltransferase</keyword>
<dbReference type="PANTHER" id="PTHR43591">
    <property type="entry name" value="METHYLTRANSFERASE"/>
    <property type="match status" value="1"/>
</dbReference>
<dbReference type="GO" id="GO:0032259">
    <property type="term" value="P:methylation"/>
    <property type="evidence" value="ECO:0007669"/>
    <property type="project" value="UniProtKB-KW"/>
</dbReference>
<keyword evidence="2" id="KW-0808">Transferase</keyword>
<dbReference type="EMBL" id="QUNO01000004">
    <property type="protein sequence ID" value="REH50074.1"/>
    <property type="molecule type" value="Genomic_DNA"/>
</dbReference>
<evidence type="ECO:0000259" key="1">
    <source>
        <dbReference type="Pfam" id="PF08241"/>
    </source>
</evidence>
<dbReference type="InterPro" id="IPR029063">
    <property type="entry name" value="SAM-dependent_MTases_sf"/>
</dbReference>
<dbReference type="SUPFAM" id="SSF53335">
    <property type="entry name" value="S-adenosyl-L-methionine-dependent methyltransferases"/>
    <property type="match status" value="1"/>
</dbReference>
<dbReference type="RefSeq" id="WP_116174600.1">
    <property type="nucleotide sequence ID" value="NZ_CP144375.1"/>
</dbReference>
<sequence length="373" mass="40794">MPPSDVTSVRSTWEQLGRTDPMWAVLSTPGQRDGEWRLEEFLATGRDGIAHIRGQLEACGAELGQRALDFGCGMGRLSFALAELVDDVTGIDIAASMVEQADKLNREPERIRFVHGDGETLPFPDNSFDSAISLIVLQHAPAAVSLRCLLELARVVRPGGVLVFQVPSHLEEPVSLDPQAYRARLEMVDPPTRMAVGEAVKVRVRVTNDSPLAWQHAGALRLGNHWQRDGRHIVQDDGRVRLPSTVQPGETVELELRVSAPEQPGRALLELDLVHEHVTWWSGVGSPTTFADVDIEPAPTAPVETEETATETPVTVDAAVSDAAIEMHPLRIDLVRGLFEHLGAAVLRAERDDLAGDGWISYTYVIRLNGPSH</sequence>
<reference evidence="2 3" key="1">
    <citation type="submission" date="2018-08" db="EMBL/GenBank/DDBJ databases">
        <title>Genomic Encyclopedia of Archaeal and Bacterial Type Strains, Phase II (KMG-II): from individual species to whole genera.</title>
        <authorList>
            <person name="Goeker M."/>
        </authorList>
    </citation>
    <scope>NUCLEOTIDE SEQUENCE [LARGE SCALE GENOMIC DNA]</scope>
    <source>
        <strain evidence="2 3">DSM 45791</strain>
    </source>
</reference>
<comment type="caution">
    <text evidence="2">The sequence shown here is derived from an EMBL/GenBank/DDBJ whole genome shotgun (WGS) entry which is preliminary data.</text>
</comment>
<name>A0A3E0HUF2_9PSEU</name>
<dbReference type="InterPro" id="IPR013783">
    <property type="entry name" value="Ig-like_fold"/>
</dbReference>
<dbReference type="Proteomes" id="UP000256269">
    <property type="component" value="Unassembled WGS sequence"/>
</dbReference>
<organism evidence="2 3">
    <name type="scientific">Kutzneria buriramensis</name>
    <dbReference type="NCBI Taxonomy" id="1045776"/>
    <lineage>
        <taxon>Bacteria</taxon>
        <taxon>Bacillati</taxon>
        <taxon>Actinomycetota</taxon>
        <taxon>Actinomycetes</taxon>
        <taxon>Pseudonocardiales</taxon>
        <taxon>Pseudonocardiaceae</taxon>
        <taxon>Kutzneria</taxon>
    </lineage>
</organism>
<dbReference type="CDD" id="cd02440">
    <property type="entry name" value="AdoMet_MTases"/>
    <property type="match status" value="1"/>
</dbReference>
<evidence type="ECO:0000313" key="3">
    <source>
        <dbReference type="Proteomes" id="UP000256269"/>
    </source>
</evidence>
<dbReference type="OrthoDB" id="1853779at2"/>
<dbReference type="Pfam" id="PF08241">
    <property type="entry name" value="Methyltransf_11"/>
    <property type="match status" value="1"/>
</dbReference>